<dbReference type="AlphaFoldDB" id="A0ABD4EGN2"/>
<gene>
    <name evidence="1" type="ORF">HMPREF3225_00837</name>
</gene>
<evidence type="ECO:0000313" key="2">
    <source>
        <dbReference type="Proteomes" id="UP000070063"/>
    </source>
</evidence>
<accession>A0ABD4EGN2</accession>
<organism evidence="1 2">
    <name type="scientific">Staphylococcus lugdunensis</name>
    <dbReference type="NCBI Taxonomy" id="28035"/>
    <lineage>
        <taxon>Bacteria</taxon>
        <taxon>Bacillati</taxon>
        <taxon>Bacillota</taxon>
        <taxon>Bacilli</taxon>
        <taxon>Bacillales</taxon>
        <taxon>Staphylococcaceae</taxon>
        <taxon>Staphylococcus</taxon>
    </lineage>
</organism>
<evidence type="ECO:0000313" key="1">
    <source>
        <dbReference type="EMBL" id="KXA39206.1"/>
    </source>
</evidence>
<sequence length="91" mass="10534">MREQDKLKTGAPTKRNAKSISSIKASWCGGPNKENFEKKFTKQSKLGWLKLSPKKASQQYEVLNKKKHSDELNSIHLSVIFLRFMFQVFAF</sequence>
<reference evidence="1 2" key="1">
    <citation type="submission" date="2016-01" db="EMBL/GenBank/DDBJ databases">
        <authorList>
            <person name="Mitreva M."/>
            <person name="Pepin K.H."/>
            <person name="Mihindukulasuriya K.A."/>
            <person name="Fulton R."/>
            <person name="Fronick C."/>
            <person name="O'Laughlin M."/>
            <person name="Miner T."/>
            <person name="Herter B."/>
            <person name="Rosa B.A."/>
            <person name="Cordes M."/>
            <person name="Tomlinson C."/>
            <person name="Wollam A."/>
            <person name="Palsikar V.B."/>
            <person name="Mardis E.R."/>
            <person name="Wilson R.K."/>
        </authorList>
    </citation>
    <scope>NUCLEOTIDE SEQUENCE [LARGE SCALE GENOMIC DNA]</scope>
    <source>
        <strain evidence="1 2">MJR7738</strain>
    </source>
</reference>
<comment type="caution">
    <text evidence="1">The sequence shown here is derived from an EMBL/GenBank/DDBJ whole genome shotgun (WGS) entry which is preliminary data.</text>
</comment>
<protein>
    <submittedName>
        <fullName evidence="1">Uncharacterized protein</fullName>
    </submittedName>
</protein>
<dbReference type="EMBL" id="LRQI01000029">
    <property type="protein sequence ID" value="KXA39206.1"/>
    <property type="molecule type" value="Genomic_DNA"/>
</dbReference>
<proteinExistence type="predicted"/>
<dbReference type="Proteomes" id="UP000070063">
    <property type="component" value="Unassembled WGS sequence"/>
</dbReference>
<name>A0ABD4EGN2_STALU</name>